<accession>A0A1X7KPH2</accession>
<keyword evidence="2" id="KW-1185">Reference proteome</keyword>
<organism evidence="1 2">
    <name type="scientific">Marivirga sericea</name>
    <dbReference type="NCBI Taxonomy" id="1028"/>
    <lineage>
        <taxon>Bacteria</taxon>
        <taxon>Pseudomonadati</taxon>
        <taxon>Bacteroidota</taxon>
        <taxon>Cytophagia</taxon>
        <taxon>Cytophagales</taxon>
        <taxon>Marivirgaceae</taxon>
        <taxon>Marivirga</taxon>
    </lineage>
</organism>
<name>A0A1X7KPH2_9BACT</name>
<proteinExistence type="predicted"/>
<reference evidence="2" key="1">
    <citation type="submission" date="2017-04" db="EMBL/GenBank/DDBJ databases">
        <authorList>
            <person name="Varghese N."/>
            <person name="Submissions S."/>
        </authorList>
    </citation>
    <scope>NUCLEOTIDE SEQUENCE [LARGE SCALE GENOMIC DNA]</scope>
    <source>
        <strain evidence="2">DSM 4125</strain>
    </source>
</reference>
<dbReference type="AlphaFoldDB" id="A0A1X7KPH2"/>
<dbReference type="RefSeq" id="WP_085518068.1">
    <property type="nucleotide sequence ID" value="NZ_FXAW01000006.1"/>
</dbReference>
<evidence type="ECO:0000313" key="1">
    <source>
        <dbReference type="EMBL" id="SMG42627.1"/>
    </source>
</evidence>
<sequence length="77" mass="8989">MDILKFRGLSISKEQFEEKYSLVLSDIEWKVVVSNAMASWENDIDQIRHLATKYVRDSMKEAGYSLSLEDGELKFKK</sequence>
<evidence type="ECO:0000313" key="2">
    <source>
        <dbReference type="Proteomes" id="UP000193804"/>
    </source>
</evidence>
<dbReference type="EMBL" id="FXAW01000006">
    <property type="protein sequence ID" value="SMG42627.1"/>
    <property type="molecule type" value="Genomic_DNA"/>
</dbReference>
<dbReference type="Proteomes" id="UP000193804">
    <property type="component" value="Unassembled WGS sequence"/>
</dbReference>
<gene>
    <name evidence="1" type="ORF">SAMN05661096_02909</name>
</gene>
<protein>
    <submittedName>
        <fullName evidence="1">Uncharacterized protein</fullName>
    </submittedName>
</protein>